<dbReference type="OMA" id="VYHCSVQ"/>
<proteinExistence type="inferred from homology"/>
<dbReference type="GO" id="GO:0002729">
    <property type="term" value="P:positive regulation of natural killer cell cytokine production"/>
    <property type="evidence" value="ECO:0007669"/>
    <property type="project" value="InterPro"/>
</dbReference>
<evidence type="ECO:0000256" key="4">
    <source>
        <dbReference type="ARBA" id="ARBA00022475"/>
    </source>
</evidence>
<dbReference type="GO" id="GO:0005912">
    <property type="term" value="C:adherens junction"/>
    <property type="evidence" value="ECO:0007669"/>
    <property type="project" value="UniProtKB-SubCell"/>
</dbReference>
<dbReference type="PANTHER" id="PTHR47011:SF1">
    <property type="entry name" value="CD226 ANTIGEN"/>
    <property type="match status" value="1"/>
</dbReference>
<dbReference type="InterPro" id="IPR036179">
    <property type="entry name" value="Ig-like_dom_sf"/>
</dbReference>
<protein>
    <submittedName>
        <fullName evidence="18">CD226 molecule</fullName>
    </submittedName>
</protein>
<evidence type="ECO:0000256" key="9">
    <source>
        <dbReference type="ARBA" id="ARBA00022949"/>
    </source>
</evidence>
<dbReference type="GO" id="GO:0002891">
    <property type="term" value="P:positive regulation of immunoglobulin mediated immune response"/>
    <property type="evidence" value="ECO:0007669"/>
    <property type="project" value="TreeGrafter"/>
</dbReference>
<comment type="function">
    <text evidence="14">Cell adhesion molecule that promotes cell-cell contacts and plays important roles in the development of the nervous system. Acts by forming homophilic or heterophilic trans-dimers.</text>
</comment>
<keyword evidence="11" id="KW-0472">Membrane</keyword>
<keyword evidence="12" id="KW-1015">Disulfide bond</keyword>
<dbReference type="AlphaFoldDB" id="A0A3P8VKU1"/>
<keyword evidence="7" id="KW-0677">Repeat</keyword>
<comment type="similarity">
    <text evidence="3">Belongs to the nectin family.</text>
</comment>
<dbReference type="PROSITE" id="PS50835">
    <property type="entry name" value="IG_LIKE"/>
    <property type="match status" value="2"/>
</dbReference>
<dbReference type="STRING" id="244447.ENSCSEP00000015893"/>
<keyword evidence="9" id="KW-0965">Cell junction</keyword>
<dbReference type="Proteomes" id="UP000265120">
    <property type="component" value="Chromosome 3"/>
</dbReference>
<keyword evidence="8" id="KW-0130">Cell adhesion</keyword>
<evidence type="ECO:0000259" key="17">
    <source>
        <dbReference type="PROSITE" id="PS50835"/>
    </source>
</evidence>
<keyword evidence="19" id="KW-1185">Reference proteome</keyword>
<feature type="chain" id="PRO_5017977453" evidence="16">
    <location>
        <begin position="26"/>
        <end position="339"/>
    </location>
</feature>
<evidence type="ECO:0000256" key="7">
    <source>
        <dbReference type="ARBA" id="ARBA00022737"/>
    </source>
</evidence>
<feature type="domain" description="Ig-like" evidence="17">
    <location>
        <begin position="143"/>
        <end position="251"/>
    </location>
</feature>
<evidence type="ECO:0000313" key="18">
    <source>
        <dbReference type="Ensembl" id="ENSCSEP00000015893.1"/>
    </source>
</evidence>
<evidence type="ECO:0000256" key="14">
    <source>
        <dbReference type="ARBA" id="ARBA00058274"/>
    </source>
</evidence>
<dbReference type="PANTHER" id="PTHR47011">
    <property type="entry name" value="CD226 ANTIGEN"/>
    <property type="match status" value="1"/>
</dbReference>
<dbReference type="SMART" id="SM00409">
    <property type="entry name" value="IG"/>
    <property type="match status" value="2"/>
</dbReference>
<keyword evidence="5" id="KW-0812">Transmembrane</keyword>
<evidence type="ECO:0000256" key="16">
    <source>
        <dbReference type="SAM" id="SignalP"/>
    </source>
</evidence>
<dbReference type="InParanoid" id="A0A3P8VKU1"/>
<keyword evidence="13" id="KW-0325">Glycoprotein</keyword>
<keyword evidence="10" id="KW-1133">Transmembrane helix</keyword>
<dbReference type="Gene3D" id="2.60.40.10">
    <property type="entry name" value="Immunoglobulins"/>
    <property type="match status" value="2"/>
</dbReference>
<reference evidence="18" key="3">
    <citation type="submission" date="2025-09" db="UniProtKB">
        <authorList>
            <consortium name="Ensembl"/>
        </authorList>
    </citation>
    <scope>IDENTIFICATION</scope>
</reference>
<dbReference type="InterPro" id="IPR042842">
    <property type="entry name" value="CD226"/>
</dbReference>
<evidence type="ECO:0000256" key="3">
    <source>
        <dbReference type="ARBA" id="ARBA00007810"/>
    </source>
</evidence>
<dbReference type="InterPro" id="IPR007110">
    <property type="entry name" value="Ig-like_dom"/>
</dbReference>
<evidence type="ECO:0000256" key="2">
    <source>
        <dbReference type="ARBA" id="ARBA00004536"/>
    </source>
</evidence>
<evidence type="ECO:0000256" key="15">
    <source>
        <dbReference type="ARBA" id="ARBA00062858"/>
    </source>
</evidence>
<evidence type="ECO:0000256" key="1">
    <source>
        <dbReference type="ARBA" id="ARBA00004251"/>
    </source>
</evidence>
<organism evidence="18 19">
    <name type="scientific">Cynoglossus semilaevis</name>
    <name type="common">Tongue sole</name>
    <dbReference type="NCBI Taxonomy" id="244447"/>
    <lineage>
        <taxon>Eukaryota</taxon>
        <taxon>Metazoa</taxon>
        <taxon>Chordata</taxon>
        <taxon>Craniata</taxon>
        <taxon>Vertebrata</taxon>
        <taxon>Euteleostomi</taxon>
        <taxon>Actinopterygii</taxon>
        <taxon>Neopterygii</taxon>
        <taxon>Teleostei</taxon>
        <taxon>Neoteleostei</taxon>
        <taxon>Acanthomorphata</taxon>
        <taxon>Carangaria</taxon>
        <taxon>Pleuronectiformes</taxon>
        <taxon>Pleuronectoidei</taxon>
        <taxon>Cynoglossidae</taxon>
        <taxon>Cynoglossinae</taxon>
        <taxon>Cynoglossus</taxon>
    </lineage>
</organism>
<sequence>MDAVQKDHWYFVVLIFLPFLKVAVQQNEVVTVRLEEGMVLDCLCPWEGNLSLVSWTRIPDKNPVAIFHPDLGLAFSHQYLGRVEFLKTTPMDGSISIRNVTHQDIGTYSCSVQTFPRGPWTRNIQVEDLGKVEHEVGVDSPTPEVIVADVELVAVQNNNITITCNHTHNGTVYQSMLERMPYHQLWSIIGVCKQVEGDLVSEDYSDRGQVICEDSLDVQLHLTGVVQDDGGLYRCTFNTDLGMQTSTVLLTVVTQGTHTLEQHAAVNTRLLLIITCHMSLSNTLNANNLYRHSQRNTYENVSMCPMFKKKSRPIKAQPVYANLHSVRMQKNRRQQPGDK</sequence>
<evidence type="ECO:0000313" key="19">
    <source>
        <dbReference type="Proteomes" id="UP000265120"/>
    </source>
</evidence>
<reference evidence="18" key="2">
    <citation type="submission" date="2025-08" db="UniProtKB">
        <authorList>
            <consortium name="Ensembl"/>
        </authorList>
    </citation>
    <scope>IDENTIFICATION</scope>
</reference>
<evidence type="ECO:0000256" key="5">
    <source>
        <dbReference type="ARBA" id="ARBA00022692"/>
    </source>
</evidence>
<dbReference type="GO" id="GO:0009897">
    <property type="term" value="C:external side of plasma membrane"/>
    <property type="evidence" value="ECO:0007669"/>
    <property type="project" value="TreeGrafter"/>
</dbReference>
<name>A0A3P8VKU1_CYNSE</name>
<feature type="signal peptide" evidence="16">
    <location>
        <begin position="1"/>
        <end position="25"/>
    </location>
</feature>
<evidence type="ECO:0000256" key="11">
    <source>
        <dbReference type="ARBA" id="ARBA00023136"/>
    </source>
</evidence>
<reference evidence="18 19" key="1">
    <citation type="journal article" date="2014" name="Nat. Genet.">
        <title>Whole-genome sequence of a flatfish provides insights into ZW sex chromosome evolution and adaptation to a benthic lifestyle.</title>
        <authorList>
            <person name="Chen S."/>
            <person name="Zhang G."/>
            <person name="Shao C."/>
            <person name="Huang Q."/>
            <person name="Liu G."/>
            <person name="Zhang P."/>
            <person name="Song W."/>
            <person name="An N."/>
            <person name="Chalopin D."/>
            <person name="Volff J.N."/>
            <person name="Hong Y."/>
            <person name="Li Q."/>
            <person name="Sha Z."/>
            <person name="Zhou H."/>
            <person name="Xie M."/>
            <person name="Yu Q."/>
            <person name="Liu Y."/>
            <person name="Xiang H."/>
            <person name="Wang N."/>
            <person name="Wu K."/>
            <person name="Yang C."/>
            <person name="Zhou Q."/>
            <person name="Liao X."/>
            <person name="Yang L."/>
            <person name="Hu Q."/>
            <person name="Zhang J."/>
            <person name="Meng L."/>
            <person name="Jin L."/>
            <person name="Tian Y."/>
            <person name="Lian J."/>
            <person name="Yang J."/>
            <person name="Miao G."/>
            <person name="Liu S."/>
            <person name="Liang Z."/>
            <person name="Yan F."/>
            <person name="Li Y."/>
            <person name="Sun B."/>
            <person name="Zhang H."/>
            <person name="Zhang J."/>
            <person name="Zhu Y."/>
            <person name="Du M."/>
            <person name="Zhao Y."/>
            <person name="Schartl M."/>
            <person name="Tang Q."/>
            <person name="Wang J."/>
        </authorList>
    </citation>
    <scope>NUCLEOTIDE SEQUENCE</scope>
</reference>
<evidence type="ECO:0000256" key="10">
    <source>
        <dbReference type="ARBA" id="ARBA00022989"/>
    </source>
</evidence>
<evidence type="ECO:0000256" key="12">
    <source>
        <dbReference type="ARBA" id="ARBA00023157"/>
    </source>
</evidence>
<keyword evidence="6 16" id="KW-0732">Signal</keyword>
<dbReference type="InterPro" id="IPR003599">
    <property type="entry name" value="Ig_sub"/>
</dbReference>
<dbReference type="Pfam" id="PF07686">
    <property type="entry name" value="V-set"/>
    <property type="match status" value="1"/>
</dbReference>
<comment type="subunit">
    <text evidence="15">Cis- and trans-homodimer. Can form trans-heterodimers.</text>
</comment>
<dbReference type="InterPro" id="IPR013106">
    <property type="entry name" value="Ig_V-set"/>
</dbReference>
<evidence type="ECO:0000256" key="6">
    <source>
        <dbReference type="ARBA" id="ARBA00022729"/>
    </source>
</evidence>
<comment type="subcellular location">
    <subcellularLocation>
        <location evidence="2">Cell junction</location>
        <location evidence="2">Adherens junction</location>
    </subcellularLocation>
    <subcellularLocation>
        <location evidence="1">Cell membrane</location>
        <topology evidence="1">Single-pass type I membrane protein</topology>
    </subcellularLocation>
</comment>
<dbReference type="InterPro" id="IPR013783">
    <property type="entry name" value="Ig-like_fold"/>
</dbReference>
<feature type="domain" description="Ig-like" evidence="17">
    <location>
        <begin position="18"/>
        <end position="127"/>
    </location>
</feature>
<dbReference type="GO" id="GO:0050839">
    <property type="term" value="F:cell adhesion molecule binding"/>
    <property type="evidence" value="ECO:0007669"/>
    <property type="project" value="TreeGrafter"/>
</dbReference>
<evidence type="ECO:0000256" key="13">
    <source>
        <dbReference type="ARBA" id="ARBA00023180"/>
    </source>
</evidence>
<dbReference type="FunFam" id="2.60.40.10:FF:000304">
    <property type="entry name" value="Nectin cell adhesion molecule 1"/>
    <property type="match status" value="1"/>
</dbReference>
<keyword evidence="4" id="KW-1003">Cell membrane</keyword>
<dbReference type="GeneTree" id="ENSGT00500000044993"/>
<dbReference type="Ensembl" id="ENSCSET00000016091.1">
    <property type="protein sequence ID" value="ENSCSEP00000015893.1"/>
    <property type="gene ID" value="ENSCSEG00000010213.1"/>
</dbReference>
<evidence type="ECO:0000256" key="8">
    <source>
        <dbReference type="ARBA" id="ARBA00022889"/>
    </source>
</evidence>
<dbReference type="GO" id="GO:0007155">
    <property type="term" value="P:cell adhesion"/>
    <property type="evidence" value="ECO:0007669"/>
    <property type="project" value="UniProtKB-KW"/>
</dbReference>
<accession>A0A3P8VKU1</accession>
<dbReference type="SUPFAM" id="SSF48726">
    <property type="entry name" value="Immunoglobulin"/>
    <property type="match status" value="2"/>
</dbReference>